<organism evidence="5 6">
    <name type="scientific">Mycobacterium asiaticum</name>
    <dbReference type="NCBI Taxonomy" id="1790"/>
    <lineage>
        <taxon>Bacteria</taxon>
        <taxon>Bacillati</taxon>
        <taxon>Actinomycetota</taxon>
        <taxon>Actinomycetes</taxon>
        <taxon>Mycobacteriales</taxon>
        <taxon>Mycobacteriaceae</taxon>
        <taxon>Mycobacterium</taxon>
    </lineage>
</organism>
<evidence type="ECO:0008006" key="7">
    <source>
        <dbReference type="Google" id="ProtNLM"/>
    </source>
</evidence>
<dbReference type="GO" id="GO:0005737">
    <property type="term" value="C:cytoplasm"/>
    <property type="evidence" value="ECO:0007669"/>
    <property type="project" value="UniProtKB-SubCell"/>
</dbReference>
<dbReference type="EMBL" id="LZLQ01000124">
    <property type="protein sequence ID" value="OBK12697.1"/>
    <property type="molecule type" value="Genomic_DNA"/>
</dbReference>
<gene>
    <name evidence="5" type="ORF">A5636_11935</name>
</gene>
<comment type="similarity">
    <text evidence="2">Belongs to the EspG family.</text>
</comment>
<evidence type="ECO:0000256" key="4">
    <source>
        <dbReference type="ARBA" id="ARBA00023186"/>
    </source>
</evidence>
<evidence type="ECO:0000256" key="3">
    <source>
        <dbReference type="ARBA" id="ARBA00022490"/>
    </source>
</evidence>
<keyword evidence="4" id="KW-0143">Chaperone</keyword>
<protein>
    <recommendedName>
        <fullName evidence="7">ESX secretion-associated protein EspG</fullName>
    </recommendedName>
</protein>
<dbReference type="Proteomes" id="UP000093629">
    <property type="component" value="Unassembled WGS sequence"/>
</dbReference>
<reference evidence="5 6" key="1">
    <citation type="submission" date="2016-06" db="EMBL/GenBank/DDBJ databases">
        <authorList>
            <person name="Kjaerup R.B."/>
            <person name="Dalgaard T.S."/>
            <person name="Juul-Madsen H.R."/>
        </authorList>
    </citation>
    <scope>NUCLEOTIDE SEQUENCE [LARGE SCALE GENOMIC DNA]</scope>
    <source>
        <strain evidence="5 6">1245139.5</strain>
    </source>
</reference>
<keyword evidence="6" id="KW-1185">Reference proteome</keyword>
<comment type="caution">
    <text evidence="5">The sequence shown here is derived from an EMBL/GenBank/DDBJ whole genome shotgun (WGS) entry which is preliminary data.</text>
</comment>
<dbReference type="Pfam" id="PF14011">
    <property type="entry name" value="ESX-1_EspG"/>
    <property type="match status" value="1"/>
</dbReference>
<evidence type="ECO:0000313" key="6">
    <source>
        <dbReference type="Proteomes" id="UP000093629"/>
    </source>
</evidence>
<dbReference type="AlphaFoldDB" id="A0A1A3MX11"/>
<evidence type="ECO:0000256" key="2">
    <source>
        <dbReference type="ARBA" id="ARBA00006411"/>
    </source>
</evidence>
<accession>A0A1A3MX11</accession>
<proteinExistence type="inferred from homology"/>
<sequence length="282" mass="31800">MWLRWWVTNQPKLRTRRPPSDGHSSDMKRAALSRVGRIDLVDLQAISESLGRDFLPHPFVVPEPSRFDSYQEYEAYVAAVPERLAHGDLREFNQWLTSYVNSDIRVECVVSIVGAPRGRLLAHRHGQTGFLAAQNSAEQCIEVYRVSPYELGSAITGSLALTKPGTHSRIAIPDLVRVSPRDGGHDAVSTVLQRDSGRRNISIPRSELSRYTRVQSRCQPARDWGFDRRKNTAACVTIKNDGDYIYAPNFEYLTPMTPQLLSERIDALIAEDVASLRSLRGR</sequence>
<comment type="subcellular location">
    <subcellularLocation>
        <location evidence="1">Cytoplasm</location>
    </subcellularLocation>
</comment>
<dbReference type="InterPro" id="IPR025734">
    <property type="entry name" value="EspG"/>
</dbReference>
<evidence type="ECO:0000313" key="5">
    <source>
        <dbReference type="EMBL" id="OBK12697.1"/>
    </source>
</evidence>
<name>A0A1A3MX11_MYCAS</name>
<evidence type="ECO:0000256" key="1">
    <source>
        <dbReference type="ARBA" id="ARBA00004496"/>
    </source>
</evidence>
<keyword evidence="3" id="KW-0963">Cytoplasm</keyword>